<reference evidence="2" key="1">
    <citation type="submission" date="2020-03" db="EMBL/GenBank/DDBJ databases">
        <title>The deep terrestrial virosphere.</title>
        <authorList>
            <person name="Holmfeldt K."/>
            <person name="Nilsson E."/>
            <person name="Simone D."/>
            <person name="Lopez-Fernandez M."/>
            <person name="Wu X."/>
            <person name="de Brujin I."/>
            <person name="Lundin D."/>
            <person name="Andersson A."/>
            <person name="Bertilsson S."/>
            <person name="Dopson M."/>
        </authorList>
    </citation>
    <scope>NUCLEOTIDE SEQUENCE</scope>
    <source>
        <strain evidence="2">TM448A00093</strain>
        <strain evidence="3">TM448B00554</strain>
    </source>
</reference>
<dbReference type="EMBL" id="MT143975">
    <property type="protein sequence ID" value="QJA44288.1"/>
    <property type="molecule type" value="Genomic_DNA"/>
</dbReference>
<dbReference type="InterPro" id="IPR011050">
    <property type="entry name" value="Pectin_lyase_fold/virulence"/>
</dbReference>
<dbReference type="Gene3D" id="2.160.20.10">
    <property type="entry name" value="Single-stranded right-handed beta-helix, Pectin lyase-like"/>
    <property type="match status" value="1"/>
</dbReference>
<sequence>MRKIIIIYIFLAILLSAIPCFATDYYIKTNGSDAANGLSVGNAWKTFSKALGVSGVACGDTLYIENGTYNSNNQYSSGYMMYLTKTCTSGNELTIIASNDGQAVIDGETTKQPIKVTTGAAYINIEGLIFRNSSTEVVQVSGTATHINFRRCSAYHAGYGDYNLFIAHGYATYILFEDCVASQKYSGSPTGDSGRYGFFLFNAASYSTVRRCYVKYYSHAGGGGPCAPFSGYASNHNTFENNVADLTEATGECGGGYGERYWINIPSIYSAATNHSLYGNIGIAAGTYTVSYFGNVGLTSSDITWKDNVFYNFAQGILQSQSDTAVFENNTLYIGNNHGYYNYGTGSDVILKNSSLIGGNPTLRDTVAGMTHTYNNIYGSTSCYSGTTQGTGEYCNTKDPAYDTTTYGKGAYLMVPTALVGFGDGGVDIGAKVLYRYVDGSLTSDPLWPWPMENRIYNETGISVTYELNGGIWKTLSGVYSSPPATSHGKISGGGKYSGGAKLQ</sequence>
<organism evidence="2">
    <name type="scientific">viral metagenome</name>
    <dbReference type="NCBI Taxonomy" id="1070528"/>
    <lineage>
        <taxon>unclassified sequences</taxon>
        <taxon>metagenomes</taxon>
        <taxon>organismal metagenomes</taxon>
    </lineage>
</organism>
<gene>
    <name evidence="2" type="ORF">TM448A00093_0018</name>
    <name evidence="3" type="ORF">TM448B00554_0007</name>
</gene>
<proteinExistence type="predicted"/>
<evidence type="ECO:0000313" key="2">
    <source>
        <dbReference type="EMBL" id="QJA44288.1"/>
    </source>
</evidence>
<accession>A0A6H1Z9S7</accession>
<name>A0A6H1Z9S7_9ZZZZ</name>
<evidence type="ECO:0008006" key="4">
    <source>
        <dbReference type="Google" id="ProtNLM"/>
    </source>
</evidence>
<dbReference type="AlphaFoldDB" id="A0A6H1Z9S7"/>
<protein>
    <recommendedName>
        <fullName evidence="4">Pectate lyase</fullName>
    </recommendedName>
</protein>
<dbReference type="EMBL" id="MT144634">
    <property type="protein sequence ID" value="QJH95936.1"/>
    <property type="molecule type" value="Genomic_DNA"/>
</dbReference>
<dbReference type="InterPro" id="IPR012334">
    <property type="entry name" value="Pectin_lyas_fold"/>
</dbReference>
<evidence type="ECO:0000313" key="3">
    <source>
        <dbReference type="EMBL" id="QJH95936.1"/>
    </source>
</evidence>
<feature type="region of interest" description="Disordered" evidence="1">
    <location>
        <begin position="483"/>
        <end position="504"/>
    </location>
</feature>
<dbReference type="SUPFAM" id="SSF51126">
    <property type="entry name" value="Pectin lyase-like"/>
    <property type="match status" value="1"/>
</dbReference>
<evidence type="ECO:0000256" key="1">
    <source>
        <dbReference type="SAM" id="MobiDB-lite"/>
    </source>
</evidence>